<dbReference type="InterPro" id="IPR056670">
    <property type="entry name" value="DUF7768"/>
</dbReference>
<evidence type="ECO:0000313" key="3">
    <source>
        <dbReference type="Proteomes" id="UP000029870"/>
    </source>
</evidence>
<evidence type="ECO:0000313" key="2">
    <source>
        <dbReference type="EMBL" id="TLE02968.1"/>
    </source>
</evidence>
<comment type="caution">
    <text evidence="2">The sequence shown here is derived from an EMBL/GenBank/DDBJ whole genome shotgun (WGS) entry which is preliminary data.</text>
</comment>
<accession>A0A6D2C495</accession>
<organism evidence="2 3">
    <name type="scientific">Helicobacter bilis</name>
    <dbReference type="NCBI Taxonomy" id="37372"/>
    <lineage>
        <taxon>Bacteria</taxon>
        <taxon>Pseudomonadati</taxon>
        <taxon>Campylobacterota</taxon>
        <taxon>Epsilonproteobacteria</taxon>
        <taxon>Campylobacterales</taxon>
        <taxon>Helicobacteraceae</taxon>
        <taxon>Helicobacter</taxon>
    </lineage>
</organism>
<dbReference type="Proteomes" id="UP000029870">
    <property type="component" value="Unassembled WGS sequence"/>
</dbReference>
<name>A0A6D2C495_9HELI</name>
<gene>
    <name evidence="2" type="ORF">LS77_009735</name>
</gene>
<sequence>MGEKAKGAEMIVFVCSPYLAVLQGRRKQKEALKQVYAYAKAGSKAVKDMGYTPLSPVLCFRDVFDESVERDRALYGSTCLLRVSQGIMIVNTPYNKYSHGMKKEIELAKQLGLSIYECEYKE</sequence>
<proteinExistence type="predicted"/>
<dbReference type="Pfam" id="PF24963">
    <property type="entry name" value="DUF7768"/>
    <property type="match status" value="1"/>
</dbReference>
<evidence type="ECO:0000259" key="1">
    <source>
        <dbReference type="Pfam" id="PF24963"/>
    </source>
</evidence>
<feature type="domain" description="DUF7768" evidence="1">
    <location>
        <begin position="11"/>
        <end position="115"/>
    </location>
</feature>
<dbReference type="Gene3D" id="3.40.50.10400">
    <property type="entry name" value="Hypothetical protein PA1492"/>
    <property type="match status" value="1"/>
</dbReference>
<dbReference type="AlphaFoldDB" id="A0A6D2C495"/>
<reference evidence="2 3" key="1">
    <citation type="journal article" date="2014" name="Genome Announc.">
        <title>Draft genome sequences of eight enterohepatic helicobacter species isolated from both laboratory and wild rodents.</title>
        <authorList>
            <person name="Sheh A."/>
            <person name="Shen Z."/>
            <person name="Fox J.G."/>
        </authorList>
    </citation>
    <scope>NUCLEOTIDE SEQUENCE [LARGE SCALE GENOMIC DNA]</scope>
    <source>
        <strain evidence="2 3">Missouri</strain>
    </source>
</reference>
<dbReference type="EMBL" id="JRPH02000038">
    <property type="protein sequence ID" value="TLE02968.1"/>
    <property type="molecule type" value="Genomic_DNA"/>
</dbReference>
<protein>
    <recommendedName>
        <fullName evidence="1">DUF7768 domain-containing protein</fullName>
    </recommendedName>
</protein>